<dbReference type="SUPFAM" id="SSF160387">
    <property type="entry name" value="NosL/MerB-like"/>
    <property type="match status" value="1"/>
</dbReference>
<proteinExistence type="predicted"/>
<dbReference type="PANTHER" id="PTHR41247">
    <property type="entry name" value="HTH-TYPE TRANSCRIPTIONAL REPRESSOR YCNK"/>
    <property type="match status" value="1"/>
</dbReference>
<organism evidence="1 2">
    <name type="scientific">Muriicola marianensis</name>
    <dbReference type="NCBI Taxonomy" id="1324801"/>
    <lineage>
        <taxon>Bacteria</taxon>
        <taxon>Pseudomonadati</taxon>
        <taxon>Bacteroidota</taxon>
        <taxon>Flavobacteriia</taxon>
        <taxon>Flavobacteriales</taxon>
        <taxon>Flavobacteriaceae</taxon>
        <taxon>Muriicola</taxon>
    </lineage>
</organism>
<evidence type="ECO:0000313" key="2">
    <source>
        <dbReference type="Proteomes" id="UP000625780"/>
    </source>
</evidence>
<dbReference type="PROSITE" id="PS51257">
    <property type="entry name" value="PROKAR_LIPOPROTEIN"/>
    <property type="match status" value="1"/>
</dbReference>
<evidence type="ECO:0008006" key="3">
    <source>
        <dbReference type="Google" id="ProtNLM"/>
    </source>
</evidence>
<reference evidence="2" key="1">
    <citation type="journal article" date="2019" name="Int. J. Syst. Evol. Microbiol.">
        <title>The Global Catalogue of Microorganisms (GCM) 10K type strain sequencing project: providing services to taxonomists for standard genome sequencing and annotation.</title>
        <authorList>
            <consortium name="The Broad Institute Genomics Platform"/>
            <consortium name="The Broad Institute Genome Sequencing Center for Infectious Disease"/>
            <person name="Wu L."/>
            <person name="Ma J."/>
        </authorList>
    </citation>
    <scope>NUCLEOTIDE SEQUENCE [LARGE SCALE GENOMIC DNA]</scope>
    <source>
        <strain evidence="2">CGMCC 1.12606</strain>
    </source>
</reference>
<comment type="caution">
    <text evidence="1">The sequence shown here is derived from an EMBL/GenBank/DDBJ whole genome shotgun (WGS) entry which is preliminary data.</text>
</comment>
<gene>
    <name evidence="1" type="ORF">GCM10011361_12700</name>
</gene>
<keyword evidence="2" id="KW-1185">Reference proteome</keyword>
<evidence type="ECO:0000313" key="1">
    <source>
        <dbReference type="EMBL" id="GGD47393.1"/>
    </source>
</evidence>
<dbReference type="EMBL" id="BMFH01000001">
    <property type="protein sequence ID" value="GGD47393.1"/>
    <property type="molecule type" value="Genomic_DNA"/>
</dbReference>
<accession>A0ABQ1QXP9</accession>
<dbReference type="PANTHER" id="PTHR41247:SF1">
    <property type="entry name" value="HTH-TYPE TRANSCRIPTIONAL REPRESSOR YCNK"/>
    <property type="match status" value="1"/>
</dbReference>
<sequence>MKILRYLFLSFLILLTSCEIKPEPIQYGMDGCHFCSMTIVDRQHAAEFVTSKGKVFKFDAVECMMNQLNKEDISEIALFLVNDYVTPGKLVSAQEATYLISEDIPSPMGAFLSAFENQVDAERVREANTGILLSWAELQKKYLE</sequence>
<dbReference type="Pfam" id="PF05573">
    <property type="entry name" value="NosL"/>
    <property type="match status" value="1"/>
</dbReference>
<dbReference type="Proteomes" id="UP000625780">
    <property type="component" value="Unassembled WGS sequence"/>
</dbReference>
<name>A0ABQ1QXP9_9FLAO</name>
<dbReference type="InterPro" id="IPR008719">
    <property type="entry name" value="N2O_reductase_NosL"/>
</dbReference>
<dbReference type="RefSeq" id="WP_188369842.1">
    <property type="nucleotide sequence ID" value="NZ_BMFH01000001.1"/>
</dbReference>
<protein>
    <recommendedName>
        <fullName evidence="3">Copper chaperone NosL</fullName>
    </recommendedName>
</protein>